<dbReference type="Gene3D" id="3.30.420.10">
    <property type="entry name" value="Ribonuclease H-like superfamily/Ribonuclease H"/>
    <property type="match status" value="1"/>
</dbReference>
<organism evidence="2 3">
    <name type="scientific">Acyrthosiphon pisum</name>
    <name type="common">Pea aphid</name>
    <dbReference type="NCBI Taxonomy" id="7029"/>
    <lineage>
        <taxon>Eukaryota</taxon>
        <taxon>Metazoa</taxon>
        <taxon>Ecdysozoa</taxon>
        <taxon>Arthropoda</taxon>
        <taxon>Hexapoda</taxon>
        <taxon>Insecta</taxon>
        <taxon>Pterygota</taxon>
        <taxon>Neoptera</taxon>
        <taxon>Paraneoptera</taxon>
        <taxon>Hemiptera</taxon>
        <taxon>Sternorrhyncha</taxon>
        <taxon>Aphidomorpha</taxon>
        <taxon>Aphidoidea</taxon>
        <taxon>Aphididae</taxon>
        <taxon>Macrosiphini</taxon>
        <taxon>Acyrthosiphon</taxon>
    </lineage>
</organism>
<dbReference type="SUPFAM" id="SSF53098">
    <property type="entry name" value="Ribonuclease H-like"/>
    <property type="match status" value="1"/>
</dbReference>
<dbReference type="AlphaFoldDB" id="A0A8R2B2Y4"/>
<accession>A0A8R2B2Y4</accession>
<proteinExistence type="predicted"/>
<feature type="domain" description="Integrase zinc-binding" evidence="1">
    <location>
        <begin position="170"/>
        <end position="226"/>
    </location>
</feature>
<dbReference type="Pfam" id="PF17921">
    <property type="entry name" value="Integrase_H2C2"/>
    <property type="match status" value="1"/>
</dbReference>
<sequence length="426" mass="48760">MVENNSLKQKGKNQNPLVPWLGISDELWEKVPRNILKEEEIPEQRTIQFALVGVQSNQELVQHYSSWSRLQRATAWLKRFVEYLRTRRVPSEVHLSVRELQAAEVCIRKQVQAECFLDELRSLDSQRELNLKSKLKSLRPFIKDGLILVGGRLNNSGLSILQRHPIVLPVNHKVTRLIFERIHLEQLHCGPQALLAEVRRRYWPLSSRVMARSVVSRCVRCTRAKPTFNAPLMAPLPKERVQVAQPFAVTGDDFAGPIIIRSGIRRVIGVKAWIAVFVCFTTRAVHLEMVEDLDNGTNFVGARRELYTHLKAAHPQIAQRGIEWRFNPQSAPHFGGLWESAVKRAKHHLTRMMSDAKLTIGELSTLLCQIEACLNSRPLTPMSSDPSDLEVLTPAHFLVGSPISLPPEVDLRQEPLNSLRRWKYRR</sequence>
<name>A0A8R2B2Y4_ACYPI</name>
<evidence type="ECO:0000313" key="3">
    <source>
        <dbReference type="Proteomes" id="UP000007819"/>
    </source>
</evidence>
<evidence type="ECO:0000313" key="2">
    <source>
        <dbReference type="EnsemblMetazoa" id="XP_008179860.1"/>
    </source>
</evidence>
<dbReference type="InterPro" id="IPR036397">
    <property type="entry name" value="RNaseH_sf"/>
</dbReference>
<reference evidence="2" key="2">
    <citation type="submission" date="2022-06" db="UniProtKB">
        <authorList>
            <consortium name="EnsemblMetazoa"/>
        </authorList>
    </citation>
    <scope>IDENTIFICATION</scope>
</reference>
<dbReference type="PANTHER" id="PTHR47331">
    <property type="entry name" value="PHD-TYPE DOMAIN-CONTAINING PROTEIN"/>
    <property type="match status" value="1"/>
</dbReference>
<reference evidence="3" key="1">
    <citation type="submission" date="2010-06" db="EMBL/GenBank/DDBJ databases">
        <authorList>
            <person name="Jiang H."/>
            <person name="Abraham K."/>
            <person name="Ali S."/>
            <person name="Alsbrooks S.L."/>
            <person name="Anim B.N."/>
            <person name="Anosike U.S."/>
            <person name="Attaway T."/>
            <person name="Bandaranaike D.P."/>
            <person name="Battles P.K."/>
            <person name="Bell S.N."/>
            <person name="Bell A.V."/>
            <person name="Beltran B."/>
            <person name="Bickham C."/>
            <person name="Bustamante Y."/>
            <person name="Caleb T."/>
            <person name="Canada A."/>
            <person name="Cardenas V."/>
            <person name="Carter K."/>
            <person name="Chacko J."/>
            <person name="Chandrabose M.N."/>
            <person name="Chavez D."/>
            <person name="Chavez A."/>
            <person name="Chen L."/>
            <person name="Chu H.-S."/>
            <person name="Claassen K.J."/>
            <person name="Cockrell R."/>
            <person name="Collins M."/>
            <person name="Cooper J.A."/>
            <person name="Cree A."/>
            <person name="Curry S.M."/>
            <person name="Da Y."/>
            <person name="Dao M.D."/>
            <person name="Das B."/>
            <person name="Davila M.-L."/>
            <person name="Davy-Carroll L."/>
            <person name="Denson S."/>
            <person name="Dinh H."/>
            <person name="Ebong V.E."/>
            <person name="Edwards J.R."/>
            <person name="Egan A."/>
            <person name="El-Daye J."/>
            <person name="Escobedo L."/>
            <person name="Fernandez S."/>
            <person name="Fernando P.R."/>
            <person name="Flagg N."/>
            <person name="Forbes L.D."/>
            <person name="Fowler R.G."/>
            <person name="Fu Q."/>
            <person name="Gabisi R.A."/>
            <person name="Ganer J."/>
            <person name="Garbino Pronczuk A."/>
            <person name="Garcia R.M."/>
            <person name="Garner T."/>
            <person name="Garrett T.E."/>
            <person name="Gonzalez D.A."/>
            <person name="Hamid H."/>
            <person name="Hawkins E.S."/>
            <person name="Hirani K."/>
            <person name="Hogues M.E."/>
            <person name="Hollins B."/>
            <person name="Hsiao C.-H."/>
            <person name="Jabil R."/>
            <person name="James M.L."/>
            <person name="Jhangiani S.N."/>
            <person name="Johnson B."/>
            <person name="Johnson Q."/>
            <person name="Joshi V."/>
            <person name="Kalu J.B."/>
            <person name="Kam C."/>
            <person name="Kashfia A."/>
            <person name="Keebler J."/>
            <person name="Kisamo H."/>
            <person name="Kovar C.L."/>
            <person name="Lago L.A."/>
            <person name="Lai C.-Y."/>
            <person name="Laidlaw J."/>
            <person name="Lara F."/>
            <person name="Le T.-K."/>
            <person name="Lee S.L."/>
            <person name="Legall F.H."/>
            <person name="Lemon S.J."/>
            <person name="Lewis L.R."/>
            <person name="Li B."/>
            <person name="Liu Y."/>
            <person name="Liu Y.-S."/>
            <person name="Lopez J."/>
            <person name="Lozado R.J."/>
            <person name="Lu J."/>
            <person name="Madu R.C."/>
            <person name="Maheshwari M."/>
            <person name="Maheshwari R."/>
            <person name="Malloy K."/>
            <person name="Martinez E."/>
            <person name="Mathew T."/>
            <person name="Mercado I.C."/>
            <person name="Mercado C."/>
            <person name="Meyer B."/>
            <person name="Montgomery K."/>
            <person name="Morgan M.B."/>
            <person name="Munidasa M."/>
            <person name="Nazareth L.V."/>
            <person name="Nelson J."/>
            <person name="Ng B.M."/>
            <person name="Nguyen N.B."/>
            <person name="Nguyen P.Q."/>
            <person name="Nguyen T."/>
            <person name="Obregon M."/>
            <person name="Okwuonu G.O."/>
            <person name="Onwere C.G."/>
            <person name="Orozco G."/>
            <person name="Parra A."/>
            <person name="Patel S."/>
            <person name="Patil S."/>
            <person name="Perez A."/>
            <person name="Perez Y."/>
            <person name="Pham C."/>
            <person name="Primus E.L."/>
            <person name="Pu L.-L."/>
            <person name="Puazo M."/>
            <person name="Qin X."/>
            <person name="Quiroz J.B."/>
            <person name="Reese J."/>
            <person name="Richards S."/>
            <person name="Rives C.M."/>
            <person name="Robberts R."/>
            <person name="Ruiz S.J."/>
            <person name="Ruiz M.J."/>
            <person name="Santibanez J."/>
            <person name="Schneider B.W."/>
            <person name="Sisson I."/>
            <person name="Smith M."/>
            <person name="Sodergren E."/>
            <person name="Song X.-Z."/>
            <person name="Song B.B."/>
            <person name="Summersgill H."/>
            <person name="Thelus R."/>
            <person name="Thornton R.D."/>
            <person name="Trejos Z.Y."/>
            <person name="Usmani K."/>
            <person name="Vattathil S."/>
            <person name="Villasana D."/>
            <person name="Walker D.L."/>
            <person name="Wang S."/>
            <person name="Wang K."/>
            <person name="White C.S."/>
            <person name="Williams A.C."/>
            <person name="Williamson J."/>
            <person name="Wilson K."/>
            <person name="Woghiren I.O."/>
            <person name="Woodworth J.R."/>
            <person name="Worley K.C."/>
            <person name="Wright R.A."/>
            <person name="Wu W."/>
            <person name="Young L."/>
            <person name="Zhang L."/>
            <person name="Zhang J."/>
            <person name="Zhu Y."/>
            <person name="Muzny D.M."/>
            <person name="Weinstock G."/>
            <person name="Gibbs R.A."/>
        </authorList>
    </citation>
    <scope>NUCLEOTIDE SEQUENCE [LARGE SCALE GENOMIC DNA]</scope>
    <source>
        <strain evidence="3">LSR1</strain>
    </source>
</reference>
<dbReference type="GO" id="GO:0003676">
    <property type="term" value="F:nucleic acid binding"/>
    <property type="evidence" value="ECO:0007669"/>
    <property type="project" value="InterPro"/>
</dbReference>
<dbReference type="OMA" id="INARREC"/>
<dbReference type="Proteomes" id="UP000007819">
    <property type="component" value="Unassembled WGS sequence"/>
</dbReference>
<dbReference type="KEGG" id="api:100573818"/>
<dbReference type="EnsemblMetazoa" id="XM_008181638.1">
    <property type="protein sequence ID" value="XP_008179860.1"/>
    <property type="gene ID" value="LOC100573818"/>
</dbReference>
<evidence type="ECO:0000259" key="1">
    <source>
        <dbReference type="Pfam" id="PF17921"/>
    </source>
</evidence>
<dbReference type="PANTHER" id="PTHR47331:SF1">
    <property type="entry name" value="GAG-LIKE PROTEIN"/>
    <property type="match status" value="1"/>
</dbReference>
<dbReference type="RefSeq" id="XP_008179860.1">
    <property type="nucleotide sequence ID" value="XM_008181638.1"/>
</dbReference>
<dbReference type="OrthoDB" id="6769745at2759"/>
<protein>
    <recommendedName>
        <fullName evidence="1">Integrase zinc-binding domain-containing protein</fullName>
    </recommendedName>
</protein>
<dbReference type="InterPro" id="IPR041588">
    <property type="entry name" value="Integrase_H2C2"/>
</dbReference>
<dbReference type="InterPro" id="IPR012337">
    <property type="entry name" value="RNaseH-like_sf"/>
</dbReference>
<keyword evidence="3" id="KW-1185">Reference proteome</keyword>
<dbReference type="GeneID" id="100573818"/>